<feature type="signal peptide" evidence="1">
    <location>
        <begin position="1"/>
        <end position="19"/>
    </location>
</feature>
<proteinExistence type="predicted"/>
<feature type="chain" id="PRO_5026341059" description="Lipoprotein" evidence="1">
    <location>
        <begin position="20"/>
        <end position="246"/>
    </location>
</feature>
<dbReference type="SUPFAM" id="SSF49695">
    <property type="entry name" value="gamma-Crystallin-like"/>
    <property type="match status" value="1"/>
</dbReference>
<protein>
    <recommendedName>
        <fullName evidence="4">Lipoprotein</fullName>
    </recommendedName>
</protein>
<reference evidence="2 3" key="1">
    <citation type="submission" date="2020-01" db="EMBL/GenBank/DDBJ databases">
        <title>Muricauda sediminis sp.nov. 40Bstr401.</title>
        <authorList>
            <person name="Xue Z."/>
            <person name="Zhu S."/>
            <person name="Ren N."/>
            <person name="Chen T."/>
            <person name="Chen X."/>
            <person name="Chen J."/>
            <person name="Yang J."/>
        </authorList>
    </citation>
    <scope>NUCLEOTIDE SEQUENCE [LARGE SCALE GENOMIC DNA]</scope>
    <source>
        <strain evidence="2 3">40Bstr401</strain>
    </source>
</reference>
<dbReference type="EMBL" id="JAAAMI010000003">
    <property type="protein sequence ID" value="NDV43383.1"/>
    <property type="molecule type" value="Genomic_DNA"/>
</dbReference>
<sequence>MRKLFFLLVSILVISCSNEGIPTEEITDQNQTLVSKFYFKGTFYTIEYYEDADGNLQPLSDIPDALKGLDNLPELATVINKEAVYFFENEQEKFNFYNDDYEKLLESRKNASNFDSKNPAIVGPFNTYVKFYQDSYLKGNIMTNINSVDDLKNLKSVNFNDKASSCTISSTFKYPYGTTNYNQTRRVIMYEHADFKGKSIEISNYYISPGIFGHERFKSLSSALFSNWDDKISSIDIVLNGVSEVK</sequence>
<organism evidence="2 3">
    <name type="scientific">Flagellimonas sediminis</name>
    <dbReference type="NCBI Taxonomy" id="2696468"/>
    <lineage>
        <taxon>Bacteria</taxon>
        <taxon>Pseudomonadati</taxon>
        <taxon>Bacteroidota</taxon>
        <taxon>Flavobacteriia</taxon>
        <taxon>Flavobacteriales</taxon>
        <taxon>Flavobacteriaceae</taxon>
        <taxon>Flagellimonas</taxon>
    </lineage>
</organism>
<evidence type="ECO:0000313" key="2">
    <source>
        <dbReference type="EMBL" id="NDV43383.1"/>
    </source>
</evidence>
<accession>A0A6I5KSG3</accession>
<dbReference type="Proteomes" id="UP000468707">
    <property type="component" value="Unassembled WGS sequence"/>
</dbReference>
<evidence type="ECO:0000313" key="3">
    <source>
        <dbReference type="Proteomes" id="UP000468707"/>
    </source>
</evidence>
<keyword evidence="1" id="KW-0732">Signal</keyword>
<dbReference type="Gene3D" id="2.60.20.10">
    <property type="entry name" value="Crystallins"/>
    <property type="match status" value="1"/>
</dbReference>
<name>A0A6I5KSG3_9FLAO</name>
<comment type="caution">
    <text evidence="2">The sequence shown here is derived from an EMBL/GenBank/DDBJ whole genome shotgun (WGS) entry which is preliminary data.</text>
</comment>
<gene>
    <name evidence="2" type="ORF">GTK07_08590</name>
</gene>
<dbReference type="AlphaFoldDB" id="A0A6I5KSG3"/>
<dbReference type="PROSITE" id="PS51257">
    <property type="entry name" value="PROKAR_LIPOPROTEIN"/>
    <property type="match status" value="1"/>
</dbReference>
<dbReference type="InterPro" id="IPR011024">
    <property type="entry name" value="G_crystallin-like"/>
</dbReference>
<evidence type="ECO:0000256" key="1">
    <source>
        <dbReference type="SAM" id="SignalP"/>
    </source>
</evidence>
<evidence type="ECO:0008006" key="4">
    <source>
        <dbReference type="Google" id="ProtNLM"/>
    </source>
</evidence>
<dbReference type="RefSeq" id="WP_163634873.1">
    <property type="nucleotide sequence ID" value="NZ_JAAAMI010000003.1"/>
</dbReference>
<keyword evidence="3" id="KW-1185">Reference proteome</keyword>